<dbReference type="EnsemblMetazoa" id="G10095.2">
    <property type="protein sequence ID" value="G10095.2:cds"/>
    <property type="gene ID" value="G10095"/>
</dbReference>
<evidence type="ECO:0000313" key="2">
    <source>
        <dbReference type="EnsemblMetazoa" id="G10095.2:cds"/>
    </source>
</evidence>
<proteinExistence type="predicted"/>
<keyword evidence="3" id="KW-1185">Reference proteome</keyword>
<organism evidence="2 3">
    <name type="scientific">Magallana gigas</name>
    <name type="common">Pacific oyster</name>
    <name type="synonym">Crassostrea gigas</name>
    <dbReference type="NCBI Taxonomy" id="29159"/>
    <lineage>
        <taxon>Eukaryota</taxon>
        <taxon>Metazoa</taxon>
        <taxon>Spiralia</taxon>
        <taxon>Lophotrochozoa</taxon>
        <taxon>Mollusca</taxon>
        <taxon>Bivalvia</taxon>
        <taxon>Autobranchia</taxon>
        <taxon>Pteriomorphia</taxon>
        <taxon>Ostreida</taxon>
        <taxon>Ostreoidea</taxon>
        <taxon>Ostreidae</taxon>
        <taxon>Magallana</taxon>
    </lineage>
</organism>
<protein>
    <submittedName>
        <fullName evidence="2">Uncharacterized protein</fullName>
    </submittedName>
</protein>
<feature type="compositionally biased region" description="Basic and acidic residues" evidence="1">
    <location>
        <begin position="15"/>
        <end position="24"/>
    </location>
</feature>
<feature type="region of interest" description="Disordered" evidence="1">
    <location>
        <begin position="1"/>
        <end position="53"/>
    </location>
</feature>
<dbReference type="Proteomes" id="UP000005408">
    <property type="component" value="Unassembled WGS sequence"/>
</dbReference>
<reference evidence="2" key="1">
    <citation type="submission" date="2022-08" db="UniProtKB">
        <authorList>
            <consortium name="EnsemblMetazoa"/>
        </authorList>
    </citation>
    <scope>IDENTIFICATION</scope>
    <source>
        <strain evidence="2">05x7-T-G4-1.051#20</strain>
    </source>
</reference>
<feature type="compositionally biased region" description="Low complexity" evidence="1">
    <location>
        <begin position="34"/>
        <end position="51"/>
    </location>
</feature>
<evidence type="ECO:0000313" key="3">
    <source>
        <dbReference type="Proteomes" id="UP000005408"/>
    </source>
</evidence>
<sequence>MSDNRRKRYNPGQRTRPDNGENNHRISSAPLRGSSRNNNSQSSHHNSSRMNSYDHVRKIVQEEGRTARNLVLYNVPVRQHTGRDHLTIYVLFCITSKSYNILIQVGTVSQTLSKYFCVTSLSTNAQIGTILPKKSKCSSQTTHRKGPPHNLCLVLYNIPVRQHTGRDCLKNFTTSVKHPSQTTHR</sequence>
<evidence type="ECO:0000256" key="1">
    <source>
        <dbReference type="SAM" id="MobiDB-lite"/>
    </source>
</evidence>
<name>A0A8W8HL58_MAGGI</name>
<dbReference type="AlphaFoldDB" id="A0A8W8HL58"/>
<accession>A0A8W8HL58</accession>